<feature type="chain" id="PRO_5045456998" evidence="1">
    <location>
        <begin position="23"/>
        <end position="269"/>
    </location>
</feature>
<dbReference type="Pfam" id="PF11101">
    <property type="entry name" value="DUF2884"/>
    <property type="match status" value="1"/>
</dbReference>
<dbReference type="InterPro" id="IPR021307">
    <property type="entry name" value="DUF2884"/>
</dbReference>
<evidence type="ECO:0000313" key="2">
    <source>
        <dbReference type="EMBL" id="MFC5524489.1"/>
    </source>
</evidence>
<reference evidence="3" key="1">
    <citation type="journal article" date="2019" name="Int. J. Syst. Evol. Microbiol.">
        <title>The Global Catalogue of Microorganisms (GCM) 10K type strain sequencing project: providing services to taxonomists for standard genome sequencing and annotation.</title>
        <authorList>
            <consortium name="The Broad Institute Genomics Platform"/>
            <consortium name="The Broad Institute Genome Sequencing Center for Infectious Disease"/>
            <person name="Wu L."/>
            <person name="Ma J."/>
        </authorList>
    </citation>
    <scope>NUCLEOTIDE SEQUENCE [LARGE SCALE GENOMIC DNA]</scope>
    <source>
        <strain evidence="3">CGMCC 1.16619</strain>
    </source>
</reference>
<keyword evidence="1" id="KW-0732">Signal</keyword>
<dbReference type="Proteomes" id="UP001596114">
    <property type="component" value="Unassembled WGS sequence"/>
</dbReference>
<sequence length="269" mass="28890">MGKILPLLALALGLASAAQTQAHDLHFDNDHCGYTTDYDIRVTADGIAFDRQGRPAASVFMHDGRLRVDGRPVALSAADADRLRQYEGDVRQLLPAVAGIVREGLDIGFSAMTMVATTFAANGEQRDKLLQRLNRRHAAALRQVDDGIGSGVWKQSDIADTIEDGVESGVSEMVGTITASAVSAALSGDDARVAALQARADSLEKTIEQEVDARADRLGQRAQALCPRLSELEQLQQQWQFRLGDGSRLQLLSRTSARKDEAALAGAGR</sequence>
<dbReference type="EMBL" id="JBHSNF010000001">
    <property type="protein sequence ID" value="MFC5524489.1"/>
    <property type="molecule type" value="Genomic_DNA"/>
</dbReference>
<name>A0ABW0QHU0_9GAMM</name>
<gene>
    <name evidence="2" type="ORF">ACFPPA_01905</name>
</gene>
<keyword evidence="3" id="KW-1185">Reference proteome</keyword>
<feature type="signal peptide" evidence="1">
    <location>
        <begin position="1"/>
        <end position="22"/>
    </location>
</feature>
<dbReference type="RefSeq" id="WP_377316736.1">
    <property type="nucleotide sequence ID" value="NZ_JBHSNF010000001.1"/>
</dbReference>
<evidence type="ECO:0000313" key="3">
    <source>
        <dbReference type="Proteomes" id="UP001596114"/>
    </source>
</evidence>
<organism evidence="2 3">
    <name type="scientific">Rhodanobacter ginsengisoli</name>
    <dbReference type="NCBI Taxonomy" id="418646"/>
    <lineage>
        <taxon>Bacteria</taxon>
        <taxon>Pseudomonadati</taxon>
        <taxon>Pseudomonadota</taxon>
        <taxon>Gammaproteobacteria</taxon>
        <taxon>Lysobacterales</taxon>
        <taxon>Rhodanobacteraceae</taxon>
        <taxon>Rhodanobacter</taxon>
    </lineage>
</organism>
<evidence type="ECO:0000256" key="1">
    <source>
        <dbReference type="SAM" id="SignalP"/>
    </source>
</evidence>
<comment type="caution">
    <text evidence="2">The sequence shown here is derived from an EMBL/GenBank/DDBJ whole genome shotgun (WGS) entry which is preliminary data.</text>
</comment>
<proteinExistence type="predicted"/>
<protein>
    <submittedName>
        <fullName evidence="2">DUF2884 family protein</fullName>
    </submittedName>
</protein>
<accession>A0ABW0QHU0</accession>